<keyword evidence="1" id="KW-1133">Transmembrane helix</keyword>
<gene>
    <name evidence="2" type="ORF">LCGC14_2406250</name>
</gene>
<feature type="transmembrane region" description="Helical" evidence="1">
    <location>
        <begin position="6"/>
        <end position="24"/>
    </location>
</feature>
<keyword evidence="1" id="KW-0472">Membrane</keyword>
<protein>
    <submittedName>
        <fullName evidence="2">Uncharacterized protein</fullName>
    </submittedName>
</protein>
<feature type="transmembrane region" description="Helical" evidence="1">
    <location>
        <begin position="36"/>
        <end position="57"/>
    </location>
</feature>
<comment type="caution">
    <text evidence="2">The sequence shown here is derived from an EMBL/GenBank/DDBJ whole genome shotgun (WGS) entry which is preliminary data.</text>
</comment>
<accession>A0A0F9BTV1</accession>
<keyword evidence="1" id="KW-0812">Transmembrane</keyword>
<organism evidence="2">
    <name type="scientific">marine sediment metagenome</name>
    <dbReference type="NCBI Taxonomy" id="412755"/>
    <lineage>
        <taxon>unclassified sequences</taxon>
        <taxon>metagenomes</taxon>
        <taxon>ecological metagenomes</taxon>
    </lineage>
</organism>
<dbReference type="AlphaFoldDB" id="A0A0F9BTV1"/>
<proteinExistence type="predicted"/>
<evidence type="ECO:0000256" key="1">
    <source>
        <dbReference type="SAM" id="Phobius"/>
    </source>
</evidence>
<name>A0A0F9BTV1_9ZZZZ</name>
<reference evidence="2" key="1">
    <citation type="journal article" date="2015" name="Nature">
        <title>Complex archaea that bridge the gap between prokaryotes and eukaryotes.</title>
        <authorList>
            <person name="Spang A."/>
            <person name="Saw J.H."/>
            <person name="Jorgensen S.L."/>
            <person name="Zaremba-Niedzwiedzka K."/>
            <person name="Martijn J."/>
            <person name="Lind A.E."/>
            <person name="van Eijk R."/>
            <person name="Schleper C."/>
            <person name="Guy L."/>
            <person name="Ettema T.J."/>
        </authorList>
    </citation>
    <scope>NUCLEOTIDE SEQUENCE</scope>
</reference>
<evidence type="ECO:0000313" key="2">
    <source>
        <dbReference type="EMBL" id="KKL25344.1"/>
    </source>
</evidence>
<dbReference type="EMBL" id="LAZR01036249">
    <property type="protein sequence ID" value="KKL25344.1"/>
    <property type="molecule type" value="Genomic_DNA"/>
</dbReference>
<sequence>MTPMDLIPAALTGLAGLIWMAVNGKLQRDCMQLHPVYGFLAWFGAVLVGFVASWEIFLQ</sequence>